<dbReference type="Pfam" id="PF13340">
    <property type="entry name" value="DUF4096"/>
    <property type="match status" value="1"/>
</dbReference>
<protein>
    <submittedName>
        <fullName evidence="2">Transposase</fullName>
    </submittedName>
</protein>
<evidence type="ECO:0000259" key="1">
    <source>
        <dbReference type="Pfam" id="PF13340"/>
    </source>
</evidence>
<evidence type="ECO:0000313" key="2">
    <source>
        <dbReference type="EMBL" id="MBB6058609.1"/>
    </source>
</evidence>
<keyword evidence="3" id="KW-1185">Reference proteome</keyword>
<gene>
    <name evidence="2" type="ORF">HNQ93_001455</name>
</gene>
<accession>A0A7W9T153</accession>
<organism evidence="2 3">
    <name type="scientific">Hymenobacter luteus</name>
    <dbReference type="NCBI Taxonomy" id="1411122"/>
    <lineage>
        <taxon>Bacteria</taxon>
        <taxon>Pseudomonadati</taxon>
        <taxon>Bacteroidota</taxon>
        <taxon>Cytophagia</taxon>
        <taxon>Cytophagales</taxon>
        <taxon>Hymenobacteraceae</taxon>
        <taxon>Hymenobacter</taxon>
    </lineage>
</organism>
<feature type="domain" description="Insertion element IS402-like" evidence="1">
    <location>
        <begin position="6"/>
        <end position="75"/>
    </location>
</feature>
<dbReference type="Proteomes" id="UP000532746">
    <property type="component" value="Unassembled WGS sequence"/>
</dbReference>
<evidence type="ECO:0000313" key="3">
    <source>
        <dbReference type="Proteomes" id="UP000532746"/>
    </source>
</evidence>
<comment type="caution">
    <text evidence="2">The sequence shown here is derived from an EMBL/GenBank/DDBJ whole genome shotgun (WGS) entry which is preliminary data.</text>
</comment>
<dbReference type="EMBL" id="JACHGG010000002">
    <property type="protein sequence ID" value="MBB6058609.1"/>
    <property type="molecule type" value="Genomic_DNA"/>
</dbReference>
<dbReference type="PANTHER" id="PTHR46637">
    <property type="entry name" value="TIS1421-TRANSPOSASE PROTEIN A"/>
    <property type="match status" value="1"/>
</dbReference>
<name>A0A7W9T153_9BACT</name>
<proteinExistence type="predicted"/>
<sequence>MRRHELSEREWQLVEPHTRGRLGTGRDNRQFVNAVLYRVRTGCAWRELPERFGPWNTVARRFRRWATAGVWQALFEAVQEPDYAWVLIDSTSVKAHKAAAG</sequence>
<dbReference type="InterPro" id="IPR025161">
    <property type="entry name" value="IS402-like_dom"/>
</dbReference>
<dbReference type="PANTHER" id="PTHR46637:SF1">
    <property type="entry name" value="BLL5188 PROTEIN"/>
    <property type="match status" value="1"/>
</dbReference>
<reference evidence="2 3" key="1">
    <citation type="submission" date="2020-08" db="EMBL/GenBank/DDBJ databases">
        <title>Genomic Encyclopedia of Type Strains, Phase IV (KMG-IV): sequencing the most valuable type-strain genomes for metagenomic binning, comparative biology and taxonomic classification.</title>
        <authorList>
            <person name="Goeker M."/>
        </authorList>
    </citation>
    <scope>NUCLEOTIDE SEQUENCE [LARGE SCALE GENOMIC DNA]</scope>
    <source>
        <strain evidence="2 3">DSM 26718</strain>
    </source>
</reference>
<dbReference type="NCBIfam" id="NF033580">
    <property type="entry name" value="transpos_IS5_3"/>
    <property type="match status" value="1"/>
</dbReference>
<dbReference type="InterPro" id="IPR052909">
    <property type="entry name" value="Transposase_6_like"/>
</dbReference>
<dbReference type="AlphaFoldDB" id="A0A7W9T153"/>